<dbReference type="Gene3D" id="3.90.280.10">
    <property type="entry name" value="PEBP-like"/>
    <property type="match status" value="1"/>
</dbReference>
<proteinExistence type="predicted"/>
<dbReference type="EMBL" id="JAPDRK010000019">
    <property type="protein sequence ID" value="KAJ9604432.1"/>
    <property type="molecule type" value="Genomic_DNA"/>
</dbReference>
<dbReference type="SUPFAM" id="SSF49777">
    <property type="entry name" value="PEBP-like"/>
    <property type="match status" value="1"/>
</dbReference>
<comment type="caution">
    <text evidence="1">The sequence shown here is derived from an EMBL/GenBank/DDBJ whole genome shotgun (WGS) entry which is preliminary data.</text>
</comment>
<reference evidence="1" key="1">
    <citation type="submission" date="2022-10" db="EMBL/GenBank/DDBJ databases">
        <title>Culturing micro-colonial fungi from biological soil crusts in the Mojave desert and describing Neophaeococcomyces mojavensis, and introducing the new genera and species Taxawa tesnikishii.</title>
        <authorList>
            <person name="Kurbessoian T."/>
            <person name="Stajich J.E."/>
        </authorList>
    </citation>
    <scope>NUCLEOTIDE SEQUENCE</scope>
    <source>
        <strain evidence="1">TK_41</strain>
    </source>
</reference>
<accession>A0AA39CDQ7</accession>
<name>A0AA39CDQ7_9EURO</name>
<evidence type="ECO:0008006" key="3">
    <source>
        <dbReference type="Google" id="ProtNLM"/>
    </source>
</evidence>
<evidence type="ECO:0000313" key="2">
    <source>
        <dbReference type="Proteomes" id="UP001172673"/>
    </source>
</evidence>
<dbReference type="PANTHER" id="PTHR11362">
    <property type="entry name" value="PHOSPHATIDYLETHANOLAMINE-BINDING PROTEIN"/>
    <property type="match status" value="1"/>
</dbReference>
<dbReference type="Pfam" id="PF01161">
    <property type="entry name" value="PBP"/>
    <property type="match status" value="1"/>
</dbReference>
<organism evidence="1 2">
    <name type="scientific">Cladophialophora chaetospira</name>
    <dbReference type="NCBI Taxonomy" id="386627"/>
    <lineage>
        <taxon>Eukaryota</taxon>
        <taxon>Fungi</taxon>
        <taxon>Dikarya</taxon>
        <taxon>Ascomycota</taxon>
        <taxon>Pezizomycotina</taxon>
        <taxon>Eurotiomycetes</taxon>
        <taxon>Chaetothyriomycetidae</taxon>
        <taxon>Chaetothyriales</taxon>
        <taxon>Herpotrichiellaceae</taxon>
        <taxon>Cladophialophora</taxon>
    </lineage>
</organism>
<gene>
    <name evidence="1" type="ORF">H2200_011268</name>
</gene>
<dbReference type="CDD" id="cd00866">
    <property type="entry name" value="PEBP_euk"/>
    <property type="match status" value="1"/>
</dbReference>
<protein>
    <recommendedName>
        <fullName evidence="3">PEBP-like protein</fullName>
    </recommendedName>
</protein>
<dbReference type="Proteomes" id="UP001172673">
    <property type="component" value="Unassembled WGS sequence"/>
</dbReference>
<dbReference type="GO" id="GO:0005543">
    <property type="term" value="F:phospholipid binding"/>
    <property type="evidence" value="ECO:0007669"/>
    <property type="project" value="TreeGrafter"/>
</dbReference>
<dbReference type="PANTHER" id="PTHR11362:SF148">
    <property type="entry name" value="CARBOXYPEPTIDASE Y INHIBITOR"/>
    <property type="match status" value="1"/>
</dbReference>
<evidence type="ECO:0000313" key="1">
    <source>
        <dbReference type="EMBL" id="KAJ9604432.1"/>
    </source>
</evidence>
<dbReference type="GO" id="GO:0030414">
    <property type="term" value="F:peptidase inhibitor activity"/>
    <property type="evidence" value="ECO:0007669"/>
    <property type="project" value="TreeGrafter"/>
</dbReference>
<dbReference type="AlphaFoldDB" id="A0AA39CDQ7"/>
<dbReference type="InterPro" id="IPR008914">
    <property type="entry name" value="PEBP"/>
</dbReference>
<keyword evidence="2" id="KW-1185">Reference proteome</keyword>
<dbReference type="InterPro" id="IPR036610">
    <property type="entry name" value="PEBP-like_sf"/>
</dbReference>
<dbReference type="GO" id="GO:0030162">
    <property type="term" value="P:regulation of proteolysis"/>
    <property type="evidence" value="ECO:0007669"/>
    <property type="project" value="TreeGrafter"/>
</dbReference>
<dbReference type="GO" id="GO:0046578">
    <property type="term" value="P:regulation of Ras protein signal transduction"/>
    <property type="evidence" value="ECO:0007669"/>
    <property type="project" value="TreeGrafter"/>
</dbReference>
<sequence>MSDYGTAELRDAKVIPDVLHEGTKLAHQLTVKWPTATLDNSGKDLDREATQPEPTLFLTPEVPKDRDDYVIIMTDPDLMSNNDLTFGQVRHWLAVNVPIRDKRELRVISPSSDVSPYIGPAPLPNYVSRRPHRYVFIVAQPRGGSGGNPTKVKVTNEDLQELQKEYPTFGGQQELQDLKDRWGFNAQRFMDMKGLEPVAVAYMLVGGTLKSAVDNLGMTVTAAAHKVPDPLF</sequence>
<dbReference type="InterPro" id="IPR035810">
    <property type="entry name" value="PEBP_euk"/>
</dbReference>